<evidence type="ECO:0000256" key="15">
    <source>
        <dbReference type="SAM" id="Coils"/>
    </source>
</evidence>
<keyword evidence="12" id="KW-0687">Ribonucleoprotein</keyword>
<evidence type="ECO:0000256" key="8">
    <source>
        <dbReference type="ARBA" id="ARBA00023043"/>
    </source>
</evidence>
<feature type="transmembrane region" description="Helical" evidence="17">
    <location>
        <begin position="545"/>
        <end position="568"/>
    </location>
</feature>
<feature type="repeat" description="ANK" evidence="14">
    <location>
        <begin position="317"/>
        <end position="349"/>
    </location>
</feature>
<evidence type="ECO:0000256" key="6">
    <source>
        <dbReference type="ARBA" id="ARBA00022980"/>
    </source>
</evidence>
<dbReference type="InterPro" id="IPR002110">
    <property type="entry name" value="Ankyrin_rpt"/>
</dbReference>
<keyword evidence="11" id="KW-0325">Glycoprotein</keyword>
<dbReference type="PRINTS" id="PR01415">
    <property type="entry name" value="ANKYRIN"/>
</dbReference>
<keyword evidence="6" id="KW-0689">Ribosomal protein</keyword>
<feature type="repeat" description="ANK" evidence="14">
    <location>
        <begin position="1369"/>
        <end position="1401"/>
    </location>
</feature>
<feature type="repeat" description="ANK" evidence="14">
    <location>
        <begin position="1334"/>
        <end position="1367"/>
    </location>
</feature>
<protein>
    <submittedName>
        <fullName evidence="20">Uncharacterized protein LOC115887507</fullName>
    </submittedName>
</protein>
<evidence type="ECO:0000259" key="18">
    <source>
        <dbReference type="Pfam" id="PF00520"/>
    </source>
</evidence>
<dbReference type="GO" id="GO:0005840">
    <property type="term" value="C:ribosome"/>
    <property type="evidence" value="ECO:0007669"/>
    <property type="project" value="UniProtKB-KW"/>
</dbReference>
<evidence type="ECO:0000256" key="5">
    <source>
        <dbReference type="ARBA" id="ARBA00022737"/>
    </source>
</evidence>
<keyword evidence="19" id="KW-1185">Reference proteome</keyword>
<keyword evidence="13" id="KW-0407">Ion channel</keyword>
<evidence type="ECO:0000256" key="13">
    <source>
        <dbReference type="ARBA" id="ARBA00023303"/>
    </source>
</evidence>
<evidence type="ECO:0000256" key="16">
    <source>
        <dbReference type="SAM" id="MobiDB-lite"/>
    </source>
</evidence>
<feature type="transmembrane region" description="Helical" evidence="17">
    <location>
        <begin position="711"/>
        <end position="731"/>
    </location>
</feature>
<proteinExistence type="predicted"/>
<sequence>MVALADDRAKTFRMDNLAFQDEQDNSKRISRSVSVNTEVESYPLYKTWRRSQYDPEVMLEECSEDFEYMECGPSPPADHAPNIYESLEEFSTSELTVQICSDTIKHNLIEHMKLSSGKHHYLDDIESKKIVAENLETSFRGATNTEISICFLWAAFLKRWELLEGLLKLGARLNYSEPNQGLSAIHLTSFSGCIPGTQFLISQGSDVNAIYKCFSPLHCAAFGDSPETAMILLNNGARVEALTNSPNYTNENVLHCAVRANAVACVRLFTVEGANVGHIEHCGMSPVHLAAELGHSQCLKIMVEAKGINVNARTKEKEQTPLHLAAEGGYYECIDILLDKGAQANVKNHRLQTPLHLAAKAQSYDSVELLLKKGKADPNVADCDKRTPLHAAVGKAARSYDIIEILVSFGADVNMRDQFGYTPLHIAALNELSQCVEVLIHRGADVTAKSKYGMTALGIITRKTPASLAMIKFKLDQAITLHHHPESSNREVELRLDFRSILQHCHPREISFLNTFVDEGQKEILLHPLCSAFLYLKWEKIRKYYIARMLFCFIFVLSLSLYVLTALAHNCYNHGKNMNDTQPQNVIELCEKKSMMGHMLRNNPFVIEMQWFALVGITCCEILRKIYGLTGYPTVKQYLSHPENIIEWSVIISVFVISFVYTGRTYTWQNHVGAFAVLFGWTNLMLMIGQLPIFGPYVAMYTRVQGEFAKLLLAYSCLLIGFTISFCVIFPDSSTFANPFIGLITVLVMMTGELSLDLLVDDDPEDPPFLLEISAQVTYILFLLFVTVILMNLLVGIAVHDIQGLQKTAGLSKLVRQTKLISYIELALFNGYLPRYLLNLLHWTALVSPKAYRVVLNVKPLNPGEKRLPKDILEAAYEIAKKRKYFGHSLSTIGKKTLNNNTDNISGVYDSGGMGIVHNKIERNSEKMEGLVKEVKDLKTMMETLESNQKVIQQLLNTIIQSRHFNKNNNSNSKGSLLFPLLFCNMETKVDIEAEVVGGGPTGQAGTIRWGIAWGLRSFVDRETIERMRLVYVWVKYKFKSGDKMVFDMETQIDNVNGESLPLKNSSGKFGRSISTNTNSEYVSLHSFSNSVISRGRSYRINLDLDTLYQEEDSDDSNYIDCGTSPSPDNTMGFFNESFQFSSASQYSIPLTQEKIRKSLEEQMKLCSGNFSLFEDIETKKIVQENLEENFKNVNKTELNICFLWAAFLGRWDLLEESLKLGAKLEHFEPNQGLSAIHLTAFSGCIAGTQFLIAQGSDVNAIHKFYSPLHCAVFGDNAETAIVLLHHGAQIQTVTKSPIYANESALHCAVRVNSIECVRLLTAEGADLGQVELTGMSPVHLAAEMGHAECLAIMIKTPGVNVNAKTKVNNYSPLHLAAEAGAIGCIEVLLESNADINILNDRNETPLHLAVKAQNTDSVRILLSGWADPNLTDCNKMTPLHLAASKQNCEIIDLLIRGGADVNIKGQHGYTPLHIAAMNELTRCVKLLINHSADVTAKSDRGTTALGIIRKKTPAALETINSKLDQSISFSNHSGYSKEIEVTLDFRMILQHCHPKEICFLNTFVDEGQKEILLHPLCSAFLYIKWKKIRKYYIARILFALVFVLSLSLYVLTALAHNCYNRGKNMDEDDEDNVIELCEKKSMLGDMLRNNPFVIEMQWFGLVVITACEILRKVYGLSGCKSFKQYMLYSENIIEWFVIVSVFVISFVYTGRTYTWQNHVGAFAVLFGWTNLMLMIGQLPLFGPYVAMYTRVQGEFAKLLLAYSCILIGFAISFCVIFPDSNTFANPFIGFITVITMMIGELNLEILVDDDPEDPPLVLEISAQVTFVLFLLFVTIILMNLLVGIAVNDIEGLQKTAGLSKLVRQTKLISYIELALFDGYLTRYLMNILHWSLVSNKSSKVAINVKPLNPSENRLPKDILEAAYEIAMKRKAGSQADDQETDEGKDEQQNSTELLGMSRKIDENTKKIEMLMGDMQVVREILERLNNREVLMEELLATSIANINYGEFK</sequence>
<name>A0A6J2YHD2_SITOR</name>
<feature type="repeat" description="ANK" evidence="14">
    <location>
        <begin position="212"/>
        <end position="244"/>
    </location>
</feature>
<feature type="domain" description="Ion transport" evidence="18">
    <location>
        <begin position="1661"/>
        <end position="1856"/>
    </location>
</feature>
<feature type="repeat" description="ANK" evidence="14">
    <location>
        <begin position="1435"/>
        <end position="1467"/>
    </location>
</feature>
<feature type="repeat" description="ANK" evidence="14">
    <location>
        <begin position="384"/>
        <end position="418"/>
    </location>
</feature>
<feature type="transmembrane region" description="Helical" evidence="17">
    <location>
        <begin position="1722"/>
        <end position="1747"/>
    </location>
</feature>
<feature type="repeat" description="ANK" evidence="14">
    <location>
        <begin position="282"/>
        <end position="315"/>
    </location>
</feature>
<feature type="transmembrane region" description="Helical" evidence="17">
    <location>
        <begin position="777"/>
        <end position="800"/>
    </location>
</feature>
<evidence type="ECO:0000256" key="14">
    <source>
        <dbReference type="PROSITE-ProRule" id="PRU00023"/>
    </source>
</evidence>
<evidence type="ECO:0000256" key="1">
    <source>
        <dbReference type="ARBA" id="ARBA00004141"/>
    </source>
</evidence>
<feature type="repeat" description="ANK" evidence="14">
    <location>
        <begin position="180"/>
        <end position="212"/>
    </location>
</feature>
<dbReference type="PROSITE" id="PS50297">
    <property type="entry name" value="ANK_REP_REGION"/>
    <property type="match status" value="10"/>
</dbReference>
<keyword evidence="3" id="KW-0716">Sensory transduction</keyword>
<dbReference type="Gene3D" id="1.10.287.70">
    <property type="match status" value="1"/>
</dbReference>
<feature type="transmembrane region" description="Helical" evidence="17">
    <location>
        <begin position="1693"/>
        <end position="1710"/>
    </location>
</feature>
<feature type="region of interest" description="Disordered" evidence="16">
    <location>
        <begin position="1933"/>
        <end position="1958"/>
    </location>
</feature>
<dbReference type="GO" id="GO:0034703">
    <property type="term" value="C:cation channel complex"/>
    <property type="evidence" value="ECO:0007669"/>
    <property type="project" value="UniProtKB-ARBA"/>
</dbReference>
<dbReference type="RefSeq" id="XP_030762832.1">
    <property type="nucleotide sequence ID" value="XM_030906972.1"/>
</dbReference>
<dbReference type="SUPFAM" id="SSF48403">
    <property type="entry name" value="Ankyrin repeat"/>
    <property type="match status" value="2"/>
</dbReference>
<evidence type="ECO:0000256" key="4">
    <source>
        <dbReference type="ARBA" id="ARBA00022692"/>
    </source>
</evidence>
<feature type="repeat" description="ANK" evidence="14">
    <location>
        <begin position="1402"/>
        <end position="1434"/>
    </location>
</feature>
<dbReference type="InterPro" id="IPR036770">
    <property type="entry name" value="Ankyrin_rpt-contain_sf"/>
</dbReference>
<feature type="transmembrane region" description="Helical" evidence="17">
    <location>
        <begin position="674"/>
        <end position="699"/>
    </location>
</feature>
<keyword evidence="8 14" id="KW-0040">ANK repeat</keyword>
<keyword evidence="4 17" id="KW-0812">Transmembrane</keyword>
<dbReference type="GO" id="GO:1990904">
    <property type="term" value="C:ribonucleoprotein complex"/>
    <property type="evidence" value="ECO:0007669"/>
    <property type="project" value="UniProtKB-KW"/>
</dbReference>
<feature type="repeat" description="ANK" evidence="14">
    <location>
        <begin position="1301"/>
        <end position="1333"/>
    </location>
</feature>
<dbReference type="InterPro" id="IPR052076">
    <property type="entry name" value="TRP_cation_channel"/>
</dbReference>
<evidence type="ECO:0000313" key="20">
    <source>
        <dbReference type="RefSeq" id="XP_030762832.1"/>
    </source>
</evidence>
<dbReference type="SMART" id="SM00248">
    <property type="entry name" value="ANK"/>
    <property type="match status" value="17"/>
</dbReference>
<feature type="transmembrane region" description="Helical" evidence="17">
    <location>
        <begin position="1759"/>
        <end position="1779"/>
    </location>
</feature>
<feature type="repeat" description="ANK" evidence="14">
    <location>
        <begin position="419"/>
        <end position="451"/>
    </location>
</feature>
<feature type="coiled-coil region" evidence="15">
    <location>
        <begin position="921"/>
        <end position="948"/>
    </location>
</feature>
<evidence type="ECO:0000256" key="7">
    <source>
        <dbReference type="ARBA" id="ARBA00022989"/>
    </source>
</evidence>
<keyword evidence="10 17" id="KW-0472">Membrane</keyword>
<feature type="transmembrane region" description="Helical" evidence="17">
    <location>
        <begin position="645"/>
        <end position="662"/>
    </location>
</feature>
<dbReference type="InterPro" id="IPR020568">
    <property type="entry name" value="Ribosomal_Su5_D2-typ_SF"/>
</dbReference>
<dbReference type="GO" id="GO:0006412">
    <property type="term" value="P:translation"/>
    <property type="evidence" value="ECO:0007669"/>
    <property type="project" value="InterPro"/>
</dbReference>
<evidence type="ECO:0000256" key="9">
    <source>
        <dbReference type="ARBA" id="ARBA00023065"/>
    </source>
</evidence>
<dbReference type="Pfam" id="PF13857">
    <property type="entry name" value="Ank_5"/>
    <property type="match status" value="1"/>
</dbReference>
<dbReference type="PROSITE" id="PS50088">
    <property type="entry name" value="ANK_REPEAT"/>
    <property type="match status" value="15"/>
</dbReference>
<evidence type="ECO:0000256" key="17">
    <source>
        <dbReference type="SAM" id="Phobius"/>
    </source>
</evidence>
<reference evidence="20" key="1">
    <citation type="submission" date="2025-08" db="UniProtKB">
        <authorList>
            <consortium name="RefSeq"/>
        </authorList>
    </citation>
    <scope>IDENTIFICATION</scope>
    <source>
        <tissue evidence="20">Gonads</tissue>
    </source>
</reference>
<dbReference type="Pfam" id="PF00380">
    <property type="entry name" value="Ribosomal_S9"/>
    <property type="match status" value="1"/>
</dbReference>
<feature type="domain" description="Ion transport" evidence="18">
    <location>
        <begin position="605"/>
        <end position="808"/>
    </location>
</feature>
<feature type="repeat" description="ANK" evidence="14">
    <location>
        <begin position="350"/>
        <end position="374"/>
    </location>
</feature>
<dbReference type="PANTHER" id="PTHR47143:SF1">
    <property type="entry name" value="ION_TRANS DOMAIN-CONTAINING PROTEIN"/>
    <property type="match status" value="1"/>
</dbReference>
<dbReference type="Pfam" id="PF00520">
    <property type="entry name" value="Ion_trans"/>
    <property type="match status" value="2"/>
</dbReference>
<evidence type="ECO:0000313" key="19">
    <source>
        <dbReference type="Proteomes" id="UP000504635"/>
    </source>
</evidence>
<dbReference type="KEGG" id="soy:115887507"/>
<keyword evidence="5" id="KW-0677">Repeat</keyword>
<dbReference type="Pfam" id="PF12796">
    <property type="entry name" value="Ank_2"/>
    <property type="match status" value="2"/>
</dbReference>
<keyword evidence="9" id="KW-0406">Ion transport</keyword>
<keyword evidence="15" id="KW-0175">Coiled coil</keyword>
<dbReference type="GeneID" id="115887507"/>
<dbReference type="GO" id="GO:0005216">
    <property type="term" value="F:monoatomic ion channel activity"/>
    <property type="evidence" value="ECO:0007669"/>
    <property type="project" value="InterPro"/>
</dbReference>
<evidence type="ECO:0000256" key="12">
    <source>
        <dbReference type="ARBA" id="ARBA00023274"/>
    </source>
</evidence>
<feature type="transmembrane region" description="Helical" evidence="17">
    <location>
        <begin position="1825"/>
        <end position="1848"/>
    </location>
</feature>
<dbReference type="Gene3D" id="3.30.230.10">
    <property type="match status" value="1"/>
</dbReference>
<keyword evidence="2" id="KW-0813">Transport</keyword>
<dbReference type="InParanoid" id="A0A6J2YHD2"/>
<dbReference type="GO" id="GO:0003735">
    <property type="term" value="F:structural constituent of ribosome"/>
    <property type="evidence" value="ECO:0007669"/>
    <property type="project" value="InterPro"/>
</dbReference>
<comment type="subcellular location">
    <subcellularLocation>
        <location evidence="1">Membrane</location>
        <topology evidence="1">Multi-pass membrane protein</topology>
    </subcellularLocation>
</comment>
<feature type="repeat" description="ANK" evidence="14">
    <location>
        <begin position="1468"/>
        <end position="1500"/>
    </location>
</feature>
<evidence type="ECO:0000256" key="10">
    <source>
        <dbReference type="ARBA" id="ARBA00023136"/>
    </source>
</evidence>
<dbReference type="PANTHER" id="PTHR47143">
    <property type="entry name" value="TRANSIENT RECEPTOR POTENTIAL CATION CHANNEL PROTEIN PAINLESS"/>
    <property type="match status" value="1"/>
</dbReference>
<dbReference type="OrthoDB" id="7464126at2759"/>
<evidence type="ECO:0000256" key="11">
    <source>
        <dbReference type="ARBA" id="ARBA00023180"/>
    </source>
</evidence>
<dbReference type="Proteomes" id="UP000504635">
    <property type="component" value="Unplaced"/>
</dbReference>
<organism evidence="19 20">
    <name type="scientific">Sitophilus oryzae</name>
    <name type="common">Rice weevil</name>
    <name type="synonym">Curculio oryzae</name>
    <dbReference type="NCBI Taxonomy" id="7048"/>
    <lineage>
        <taxon>Eukaryota</taxon>
        <taxon>Metazoa</taxon>
        <taxon>Ecdysozoa</taxon>
        <taxon>Arthropoda</taxon>
        <taxon>Hexapoda</taxon>
        <taxon>Insecta</taxon>
        <taxon>Pterygota</taxon>
        <taxon>Neoptera</taxon>
        <taxon>Endopterygota</taxon>
        <taxon>Coleoptera</taxon>
        <taxon>Polyphaga</taxon>
        <taxon>Cucujiformia</taxon>
        <taxon>Curculionidae</taxon>
        <taxon>Dryophthorinae</taxon>
        <taxon>Sitophilus</taxon>
    </lineage>
</organism>
<dbReference type="InterPro" id="IPR000754">
    <property type="entry name" value="Ribosomal_uS9"/>
</dbReference>
<dbReference type="InterPro" id="IPR014721">
    <property type="entry name" value="Ribsml_uS5_D2-typ_fold_subgr"/>
</dbReference>
<feature type="repeat" description="ANK" evidence="14">
    <location>
        <begin position="1264"/>
        <end position="1296"/>
    </location>
</feature>
<accession>A0A6J2YHD2</accession>
<feature type="transmembrane region" description="Helical" evidence="17">
    <location>
        <begin position="820"/>
        <end position="838"/>
    </location>
</feature>
<gene>
    <name evidence="20" type="primary">LOC115887507</name>
</gene>
<dbReference type="Gene3D" id="1.25.40.20">
    <property type="entry name" value="Ankyrin repeat-containing domain"/>
    <property type="match status" value="6"/>
</dbReference>
<dbReference type="Pfam" id="PF00023">
    <property type="entry name" value="Ank"/>
    <property type="match status" value="5"/>
</dbReference>
<dbReference type="SUPFAM" id="SSF54211">
    <property type="entry name" value="Ribosomal protein S5 domain 2-like"/>
    <property type="match status" value="1"/>
</dbReference>
<feature type="transmembrane region" description="Helical" evidence="17">
    <location>
        <begin position="1593"/>
        <end position="1616"/>
    </location>
</feature>
<evidence type="ECO:0000256" key="2">
    <source>
        <dbReference type="ARBA" id="ARBA00022448"/>
    </source>
</evidence>
<keyword evidence="7 17" id="KW-1133">Transmembrane helix</keyword>
<feature type="repeat" description="ANK" evidence="14">
    <location>
        <begin position="1232"/>
        <end position="1264"/>
    </location>
</feature>
<evidence type="ECO:0000256" key="3">
    <source>
        <dbReference type="ARBA" id="ARBA00022606"/>
    </source>
</evidence>
<dbReference type="InterPro" id="IPR005821">
    <property type="entry name" value="Ion_trans_dom"/>
</dbReference>